<dbReference type="Proteomes" id="UP000663823">
    <property type="component" value="Unassembled WGS sequence"/>
</dbReference>
<reference evidence="1" key="1">
    <citation type="submission" date="2021-02" db="EMBL/GenBank/DDBJ databases">
        <authorList>
            <person name="Nowell W R."/>
        </authorList>
    </citation>
    <scope>NUCLEOTIDE SEQUENCE</scope>
</reference>
<name>A0A814WAE6_9BILA</name>
<dbReference type="Proteomes" id="UP000663882">
    <property type="component" value="Unassembled WGS sequence"/>
</dbReference>
<evidence type="ECO:0000313" key="1">
    <source>
        <dbReference type="EMBL" id="CAF1198645.1"/>
    </source>
</evidence>
<organism evidence="1 3">
    <name type="scientific">Rotaria sordida</name>
    <dbReference type="NCBI Taxonomy" id="392033"/>
    <lineage>
        <taxon>Eukaryota</taxon>
        <taxon>Metazoa</taxon>
        <taxon>Spiralia</taxon>
        <taxon>Gnathifera</taxon>
        <taxon>Rotifera</taxon>
        <taxon>Eurotatoria</taxon>
        <taxon>Bdelloidea</taxon>
        <taxon>Philodinida</taxon>
        <taxon>Philodinidae</taxon>
        <taxon>Rotaria</taxon>
    </lineage>
</organism>
<gene>
    <name evidence="2" type="ORF">OTI717_LOCUS10236</name>
    <name evidence="1" type="ORF">RFH988_LOCUS24474</name>
</gene>
<dbReference type="EMBL" id="CAJOAX010000913">
    <property type="protein sequence ID" value="CAF3665975.1"/>
    <property type="molecule type" value="Genomic_DNA"/>
</dbReference>
<dbReference type="EMBL" id="CAJNOO010001789">
    <property type="protein sequence ID" value="CAF1198645.1"/>
    <property type="molecule type" value="Genomic_DNA"/>
</dbReference>
<evidence type="ECO:0000313" key="2">
    <source>
        <dbReference type="EMBL" id="CAF3665975.1"/>
    </source>
</evidence>
<dbReference type="OrthoDB" id="10535968at2759"/>
<sequence>MKNSALTISAVGVLKIILQRRTVLVQRDKTCCQCGEDLLAGQFAIKVVYWSGGLDNEESICLSDYYTIFRCDVLKRPKKSLKSLNPLSWGSGTIKQKNKKIINEQ</sequence>
<comment type="caution">
    <text evidence="1">The sequence shown here is derived from an EMBL/GenBank/DDBJ whole genome shotgun (WGS) entry which is preliminary data.</text>
</comment>
<dbReference type="AlphaFoldDB" id="A0A814WAE6"/>
<protein>
    <submittedName>
        <fullName evidence="1">Uncharacterized protein</fullName>
    </submittedName>
</protein>
<evidence type="ECO:0000313" key="3">
    <source>
        <dbReference type="Proteomes" id="UP000663882"/>
    </source>
</evidence>
<proteinExistence type="predicted"/>
<accession>A0A814WAE6</accession>